<proteinExistence type="predicted"/>
<organism evidence="2">
    <name type="scientific">freshwater metagenome</name>
    <dbReference type="NCBI Taxonomy" id="449393"/>
    <lineage>
        <taxon>unclassified sequences</taxon>
        <taxon>metagenomes</taxon>
        <taxon>ecological metagenomes</taxon>
    </lineage>
</organism>
<protein>
    <submittedName>
        <fullName evidence="2">Unannotated protein</fullName>
    </submittedName>
</protein>
<reference evidence="2" key="1">
    <citation type="submission" date="2020-05" db="EMBL/GenBank/DDBJ databases">
        <authorList>
            <person name="Chiriac C."/>
            <person name="Salcher M."/>
            <person name="Ghai R."/>
            <person name="Kavagutti S V."/>
        </authorList>
    </citation>
    <scope>NUCLEOTIDE SEQUENCE</scope>
</reference>
<feature type="region of interest" description="Disordered" evidence="1">
    <location>
        <begin position="80"/>
        <end position="104"/>
    </location>
</feature>
<dbReference type="EMBL" id="CAFBND010000033">
    <property type="protein sequence ID" value="CAB4940507.1"/>
    <property type="molecule type" value="Genomic_DNA"/>
</dbReference>
<dbReference type="AlphaFoldDB" id="A0A6J7BLH1"/>
<dbReference type="EMBL" id="CAFBPU010000003">
    <property type="protein sequence ID" value="CAB5020355.1"/>
    <property type="molecule type" value="Genomic_DNA"/>
</dbReference>
<evidence type="ECO:0000313" key="3">
    <source>
        <dbReference type="EMBL" id="CAB4940507.1"/>
    </source>
</evidence>
<sequence>MTALRLLPELEVSLRAIPGIREASVVTGPDARPTEVHVLASPGKAAKQVVRDVQSVAMAQFDLDIDHRIVSVVQIADDNSDVPGGATSTPSDAEPAEQSLPRPALTSITVRNSEGESEISVVLAIAGSVFSGRASGPSSQVHRARIVATATLAALTDLLGIPAQIETSQVLEMGTREVAVTTVNVTIPRLGDQILCGSALVRGDAEDAVARSVLAAVNRRLAG</sequence>
<gene>
    <name evidence="2" type="ORF">UFOPK3268_00221</name>
    <name evidence="3" type="ORF">UFOPK3752_01037</name>
    <name evidence="4" type="ORF">UFOPK4150_00209</name>
</gene>
<evidence type="ECO:0000313" key="4">
    <source>
        <dbReference type="EMBL" id="CAB5020355.1"/>
    </source>
</evidence>
<dbReference type="EMBL" id="CAFBIZ010000015">
    <property type="protein sequence ID" value="CAB4846487.1"/>
    <property type="molecule type" value="Genomic_DNA"/>
</dbReference>
<evidence type="ECO:0000313" key="2">
    <source>
        <dbReference type="EMBL" id="CAB4846487.1"/>
    </source>
</evidence>
<name>A0A6J7BLH1_9ZZZZ</name>
<accession>A0A6J7BLH1</accession>
<evidence type="ECO:0000256" key="1">
    <source>
        <dbReference type="SAM" id="MobiDB-lite"/>
    </source>
</evidence>